<dbReference type="Gene3D" id="1.10.3720.10">
    <property type="entry name" value="MetI-like"/>
    <property type="match status" value="1"/>
</dbReference>
<dbReference type="RefSeq" id="WP_073140227.1">
    <property type="nucleotide sequence ID" value="NZ_FQZF01000052.1"/>
</dbReference>
<evidence type="ECO:0000256" key="3">
    <source>
        <dbReference type="ARBA" id="ARBA00022475"/>
    </source>
</evidence>
<feature type="transmembrane region" description="Helical" evidence="7">
    <location>
        <begin position="203"/>
        <end position="221"/>
    </location>
</feature>
<dbReference type="CDD" id="cd06261">
    <property type="entry name" value="TM_PBP2"/>
    <property type="match status" value="1"/>
</dbReference>
<dbReference type="Pfam" id="PF00528">
    <property type="entry name" value="BPD_transp_1"/>
    <property type="match status" value="1"/>
</dbReference>
<dbReference type="InterPro" id="IPR035906">
    <property type="entry name" value="MetI-like_sf"/>
</dbReference>
<dbReference type="InterPro" id="IPR050366">
    <property type="entry name" value="BP-dependent_transpt_permease"/>
</dbReference>
<feature type="transmembrane region" description="Helical" evidence="7">
    <location>
        <begin position="12"/>
        <end position="35"/>
    </location>
</feature>
<feature type="transmembrane region" description="Helical" evidence="7">
    <location>
        <begin position="78"/>
        <end position="101"/>
    </location>
</feature>
<gene>
    <name evidence="9" type="ORF">SAMN02745194_04874</name>
</gene>
<dbReference type="PANTHER" id="PTHR43386:SF25">
    <property type="entry name" value="PEPTIDE ABC TRANSPORTER PERMEASE PROTEIN"/>
    <property type="match status" value="1"/>
</dbReference>
<dbReference type="InterPro" id="IPR025966">
    <property type="entry name" value="OppC_N"/>
</dbReference>
<name>A0A1M6SAB4_9PROT</name>
<accession>A0A1M6SAB4</accession>
<evidence type="ECO:0000256" key="7">
    <source>
        <dbReference type="RuleBase" id="RU363032"/>
    </source>
</evidence>
<keyword evidence="6 7" id="KW-0472">Membrane</keyword>
<keyword evidence="2 7" id="KW-0813">Transport</keyword>
<sequence length="278" mass="29757">MARLNRGGRLPASLLIGGGLFAVLVAVVVAAPWVAPYPYDEMDIMAIKEAPSAAHWLGTDEFGRDVLSRLLIGGRTSLFLGAAATAVSLVIGIPLGLLAGYLRGFVDEAMMRIIDVLMSVPPILMGLLILSATRPSVWKTAIAVGIIYVPVMTRLVRSVALDLSREEFVLAAQGRGERLPWILLREILPNAWPAIIVEASLRMTFAVMLAAALSFLGLGVQPPSSDWGLMISEARPFIDSAPWIVLGPGLALCLTVVAINLMGDGLRDLLDPRMRGRA</sequence>
<dbReference type="STRING" id="198092.SAMN02745194_04874"/>
<evidence type="ECO:0000256" key="4">
    <source>
        <dbReference type="ARBA" id="ARBA00022692"/>
    </source>
</evidence>
<reference evidence="9 10" key="1">
    <citation type="submission" date="2016-11" db="EMBL/GenBank/DDBJ databases">
        <authorList>
            <person name="Jaros S."/>
            <person name="Januszkiewicz K."/>
            <person name="Wedrychowicz H."/>
        </authorList>
    </citation>
    <scope>NUCLEOTIDE SEQUENCE [LARGE SCALE GENOMIC DNA]</scope>
    <source>
        <strain evidence="9 10">DSM 14916</strain>
    </source>
</reference>
<dbReference type="PROSITE" id="PS50928">
    <property type="entry name" value="ABC_TM1"/>
    <property type="match status" value="1"/>
</dbReference>
<proteinExistence type="inferred from homology"/>
<dbReference type="GO" id="GO:0005886">
    <property type="term" value="C:plasma membrane"/>
    <property type="evidence" value="ECO:0007669"/>
    <property type="project" value="UniProtKB-SubCell"/>
</dbReference>
<evidence type="ECO:0000313" key="10">
    <source>
        <dbReference type="Proteomes" id="UP000184387"/>
    </source>
</evidence>
<organism evidence="9 10">
    <name type="scientific">Muricoccus roseus</name>
    <dbReference type="NCBI Taxonomy" id="198092"/>
    <lineage>
        <taxon>Bacteria</taxon>
        <taxon>Pseudomonadati</taxon>
        <taxon>Pseudomonadota</taxon>
        <taxon>Alphaproteobacteria</taxon>
        <taxon>Acetobacterales</taxon>
        <taxon>Roseomonadaceae</taxon>
        <taxon>Muricoccus</taxon>
    </lineage>
</organism>
<evidence type="ECO:0000256" key="1">
    <source>
        <dbReference type="ARBA" id="ARBA00004651"/>
    </source>
</evidence>
<feature type="transmembrane region" description="Helical" evidence="7">
    <location>
        <begin position="241"/>
        <end position="263"/>
    </location>
</feature>
<dbReference type="OrthoDB" id="9766870at2"/>
<feature type="transmembrane region" description="Helical" evidence="7">
    <location>
        <begin position="113"/>
        <end position="131"/>
    </location>
</feature>
<dbReference type="PANTHER" id="PTHR43386">
    <property type="entry name" value="OLIGOPEPTIDE TRANSPORT SYSTEM PERMEASE PROTEIN APPC"/>
    <property type="match status" value="1"/>
</dbReference>
<protein>
    <submittedName>
        <fullName evidence="9">Peptide/nickel transport system permease protein</fullName>
    </submittedName>
</protein>
<keyword evidence="5 7" id="KW-1133">Transmembrane helix</keyword>
<comment type="similarity">
    <text evidence="7">Belongs to the binding-protein-dependent transport system permease family.</text>
</comment>
<dbReference type="GO" id="GO:0055085">
    <property type="term" value="P:transmembrane transport"/>
    <property type="evidence" value="ECO:0007669"/>
    <property type="project" value="InterPro"/>
</dbReference>
<feature type="domain" description="ABC transmembrane type-1" evidence="8">
    <location>
        <begin position="74"/>
        <end position="263"/>
    </location>
</feature>
<comment type="subcellular location">
    <subcellularLocation>
        <location evidence="1 7">Cell membrane</location>
        <topology evidence="1 7">Multi-pass membrane protein</topology>
    </subcellularLocation>
</comment>
<dbReference type="Proteomes" id="UP000184387">
    <property type="component" value="Unassembled WGS sequence"/>
</dbReference>
<keyword evidence="3" id="KW-1003">Cell membrane</keyword>
<dbReference type="Pfam" id="PF12911">
    <property type="entry name" value="OppC_N"/>
    <property type="match status" value="1"/>
</dbReference>
<evidence type="ECO:0000256" key="5">
    <source>
        <dbReference type="ARBA" id="ARBA00022989"/>
    </source>
</evidence>
<dbReference type="SUPFAM" id="SSF161098">
    <property type="entry name" value="MetI-like"/>
    <property type="match status" value="1"/>
</dbReference>
<evidence type="ECO:0000259" key="8">
    <source>
        <dbReference type="PROSITE" id="PS50928"/>
    </source>
</evidence>
<evidence type="ECO:0000313" key="9">
    <source>
        <dbReference type="EMBL" id="SHK41722.1"/>
    </source>
</evidence>
<feature type="transmembrane region" description="Helical" evidence="7">
    <location>
        <begin position="137"/>
        <end position="156"/>
    </location>
</feature>
<evidence type="ECO:0000256" key="2">
    <source>
        <dbReference type="ARBA" id="ARBA00022448"/>
    </source>
</evidence>
<dbReference type="EMBL" id="FQZF01000052">
    <property type="protein sequence ID" value="SHK41722.1"/>
    <property type="molecule type" value="Genomic_DNA"/>
</dbReference>
<dbReference type="AlphaFoldDB" id="A0A1M6SAB4"/>
<keyword evidence="10" id="KW-1185">Reference proteome</keyword>
<dbReference type="InterPro" id="IPR000515">
    <property type="entry name" value="MetI-like"/>
</dbReference>
<keyword evidence="4 7" id="KW-0812">Transmembrane</keyword>
<evidence type="ECO:0000256" key="6">
    <source>
        <dbReference type="ARBA" id="ARBA00023136"/>
    </source>
</evidence>